<feature type="region of interest" description="Disordered" evidence="2">
    <location>
        <begin position="177"/>
        <end position="220"/>
    </location>
</feature>
<accession>A0A2S5DHQ8</accession>
<evidence type="ECO:0000313" key="4">
    <source>
        <dbReference type="Proteomes" id="UP000237082"/>
    </source>
</evidence>
<dbReference type="SUPFAM" id="SSF52833">
    <property type="entry name" value="Thioredoxin-like"/>
    <property type="match status" value="1"/>
</dbReference>
<evidence type="ECO:0000256" key="2">
    <source>
        <dbReference type="SAM" id="MobiDB-lite"/>
    </source>
</evidence>
<keyword evidence="4" id="KW-1185">Reference proteome</keyword>
<dbReference type="Proteomes" id="UP000237082">
    <property type="component" value="Unassembled WGS sequence"/>
</dbReference>
<dbReference type="RefSeq" id="WP_103902128.1">
    <property type="nucleotide sequence ID" value="NZ_PQWB01000028.1"/>
</dbReference>
<proteinExistence type="predicted"/>
<dbReference type="Gene3D" id="3.40.30.10">
    <property type="entry name" value="Glutaredoxin"/>
    <property type="match status" value="1"/>
</dbReference>
<dbReference type="OrthoDB" id="9129617at2"/>
<feature type="compositionally biased region" description="Basic and acidic residues" evidence="2">
    <location>
        <begin position="177"/>
        <end position="208"/>
    </location>
</feature>
<dbReference type="AlphaFoldDB" id="A0A2S5DHQ8"/>
<comment type="caution">
    <text evidence="3">The sequence shown here is derived from an EMBL/GenBank/DDBJ whole genome shotgun (WGS) entry which is preliminary data.</text>
</comment>
<keyword evidence="3" id="KW-0575">Peroxidase</keyword>
<reference evidence="4" key="1">
    <citation type="submission" date="2018-02" db="EMBL/GenBank/DDBJ databases">
        <authorList>
            <person name="O'Hara-Hanley K."/>
            <person name="Soby S."/>
        </authorList>
    </citation>
    <scope>NUCLEOTIDE SEQUENCE [LARGE SCALE GENOMIC DNA]</scope>
    <source>
        <strain evidence="4">MWU14-2602</strain>
    </source>
</reference>
<gene>
    <name evidence="3" type="ORF">C2I19_07715</name>
</gene>
<dbReference type="InterPro" id="IPR036249">
    <property type="entry name" value="Thioredoxin-like_sf"/>
</dbReference>
<dbReference type="GO" id="GO:0004601">
    <property type="term" value="F:peroxidase activity"/>
    <property type="evidence" value="ECO:0007669"/>
    <property type="project" value="UniProtKB-KW"/>
</dbReference>
<sequence>MTDFWLQYGDDMLPVIGDFPRVGGYLPSFMLVDDHKRDAALESFMGPKVIVTLLSVDEEEHGGILLLREIRRFLDRWPHLKLIVITVDSPSSLARARHEHGLPHTTLLSTLRGRDFHKHYGVLITEFPLSGYTAPSLILADASNVVHYSERLADTRALFDFEAIESLLLQGEQQALEAERDAEENRRQQLAERELGSERLMEKAREIEQTPPRSSGFGNG</sequence>
<protein>
    <submittedName>
        <fullName evidence="3">Thiol peroxidase</fullName>
    </submittedName>
</protein>
<dbReference type="EMBL" id="PQWB01000028">
    <property type="protein sequence ID" value="POZ62551.1"/>
    <property type="molecule type" value="Genomic_DNA"/>
</dbReference>
<keyword evidence="1" id="KW-0676">Redox-active center</keyword>
<dbReference type="PANTHER" id="PTHR43110">
    <property type="entry name" value="THIOL PEROXIDASE"/>
    <property type="match status" value="1"/>
</dbReference>
<dbReference type="PANTHER" id="PTHR43110:SF1">
    <property type="entry name" value="THIOL PEROXIDASE"/>
    <property type="match status" value="1"/>
</dbReference>
<organism evidence="3 4">
    <name type="scientific">Chromobacterium alticapitis</name>
    <dbReference type="NCBI Taxonomy" id="2073169"/>
    <lineage>
        <taxon>Bacteria</taxon>
        <taxon>Pseudomonadati</taxon>
        <taxon>Pseudomonadota</taxon>
        <taxon>Betaproteobacteria</taxon>
        <taxon>Neisseriales</taxon>
        <taxon>Chromobacteriaceae</taxon>
        <taxon>Chromobacterium</taxon>
    </lineage>
</organism>
<keyword evidence="3" id="KW-0560">Oxidoreductase</keyword>
<name>A0A2S5DHQ8_9NEIS</name>
<evidence type="ECO:0000256" key="1">
    <source>
        <dbReference type="ARBA" id="ARBA00023284"/>
    </source>
</evidence>
<dbReference type="InterPro" id="IPR050455">
    <property type="entry name" value="Tpx_Peroxidase_subfamily"/>
</dbReference>
<evidence type="ECO:0000313" key="3">
    <source>
        <dbReference type="EMBL" id="POZ62551.1"/>
    </source>
</evidence>